<reference evidence="1 2" key="1">
    <citation type="submission" date="2020-03" db="EMBL/GenBank/DDBJ databases">
        <title>Genomic Encyclopedia of Type Strains, Phase IV (KMG-IV): sequencing the most valuable type-strain genomes for metagenomic binning, comparative biology and taxonomic classification.</title>
        <authorList>
            <person name="Goeker M."/>
        </authorList>
    </citation>
    <scope>NUCLEOTIDE SEQUENCE [LARGE SCALE GENOMIC DNA]</scope>
    <source>
        <strain evidence="1 2">DSM 24233</strain>
    </source>
</reference>
<sequence>MRLLTRSDFDGLICAVLLNELGLIDEWKFAHPKDLQDGTIEVTSNDILANVPYVKGCGMWFDHHSSEGSRLGTDFQFEGMYKMAPSAARVIWDYYGGHEKFPESFDDMLVAVDKVDSANLTQDEILKPSGWILLGFIMDPRTGLGRFRDYRISNYRLMEDLIEYCRAMPVDKILALPDVKERVDRYLEQEKLFRQMLEDNTSLHGKCAVIDLRNQDLIYAGNRFMIYALYPQVNISIHVLWGLNRQNVVFTVGKSIIDRSSKTDVGKLMLRYGGGGHAAVGTCQVPVEQAEDRLKDIIAEINADG</sequence>
<proteinExistence type="predicted"/>
<keyword evidence="1" id="KW-0378">Hydrolase</keyword>
<protein>
    <submittedName>
        <fullName evidence="1">NanoRNase/pAp phosphatase (C-di-AMP/oligoRNAs hydrolase)</fullName>
    </submittedName>
</protein>
<dbReference type="AlphaFoldDB" id="A0A846QKC7"/>
<evidence type="ECO:0000313" key="1">
    <source>
        <dbReference type="EMBL" id="NJB66922.1"/>
    </source>
</evidence>
<dbReference type="GO" id="GO:0016787">
    <property type="term" value="F:hydrolase activity"/>
    <property type="evidence" value="ECO:0007669"/>
    <property type="project" value="UniProtKB-KW"/>
</dbReference>
<dbReference type="EMBL" id="JAATJA010000001">
    <property type="protein sequence ID" value="NJB66922.1"/>
    <property type="molecule type" value="Genomic_DNA"/>
</dbReference>
<comment type="caution">
    <text evidence="1">The sequence shown here is derived from an EMBL/GenBank/DDBJ whole genome shotgun (WGS) entry which is preliminary data.</text>
</comment>
<dbReference type="InterPro" id="IPR038763">
    <property type="entry name" value="DHH_sf"/>
</dbReference>
<accession>A0A846QKC7</accession>
<gene>
    <name evidence="1" type="ORF">GGQ74_000562</name>
</gene>
<dbReference type="SUPFAM" id="SSF64182">
    <property type="entry name" value="DHH phosphoesterases"/>
    <property type="match status" value="1"/>
</dbReference>
<dbReference type="RefSeq" id="WP_167940017.1">
    <property type="nucleotide sequence ID" value="NZ_JAATJA010000001.1"/>
</dbReference>
<organism evidence="1 2">
    <name type="scientific">Desulfobaculum xiamenense</name>
    <dbReference type="NCBI Taxonomy" id="995050"/>
    <lineage>
        <taxon>Bacteria</taxon>
        <taxon>Pseudomonadati</taxon>
        <taxon>Thermodesulfobacteriota</taxon>
        <taxon>Desulfovibrionia</taxon>
        <taxon>Desulfovibrionales</taxon>
        <taxon>Desulfovibrionaceae</taxon>
        <taxon>Desulfobaculum</taxon>
    </lineage>
</organism>
<name>A0A846QKC7_9BACT</name>
<evidence type="ECO:0000313" key="2">
    <source>
        <dbReference type="Proteomes" id="UP000580856"/>
    </source>
</evidence>
<dbReference type="InterPro" id="IPR016877">
    <property type="entry name" value="UCP028235"/>
</dbReference>
<keyword evidence="2" id="KW-1185">Reference proteome</keyword>
<dbReference type="PIRSF" id="PIRSF028235">
    <property type="entry name" value="UCP028235"/>
    <property type="match status" value="1"/>
</dbReference>
<dbReference type="Proteomes" id="UP000580856">
    <property type="component" value="Unassembled WGS sequence"/>
</dbReference>